<dbReference type="Gene3D" id="3.40.50.970">
    <property type="match status" value="1"/>
</dbReference>
<evidence type="ECO:0000259" key="4">
    <source>
        <dbReference type="SMART" id="SM00861"/>
    </source>
</evidence>
<organism evidence="5 6">
    <name type="scientific">Leptospira limi</name>
    <dbReference type="NCBI Taxonomy" id="2950023"/>
    <lineage>
        <taxon>Bacteria</taxon>
        <taxon>Pseudomonadati</taxon>
        <taxon>Spirochaetota</taxon>
        <taxon>Spirochaetia</taxon>
        <taxon>Leptospirales</taxon>
        <taxon>Leptospiraceae</taxon>
        <taxon>Leptospira</taxon>
    </lineage>
</organism>
<dbReference type="PANTHER" id="PTHR43257:SF2">
    <property type="entry name" value="PYRUVATE DEHYDROGENASE E1 COMPONENT SUBUNIT BETA"/>
    <property type="match status" value="1"/>
</dbReference>
<dbReference type="InterPro" id="IPR029061">
    <property type="entry name" value="THDP-binding"/>
</dbReference>
<keyword evidence="2" id="KW-0560">Oxidoreductase</keyword>
<feature type="domain" description="Transketolase-like pyrimidine-binding" evidence="4">
    <location>
        <begin position="5"/>
        <end position="180"/>
    </location>
</feature>
<accession>A0ABT3LZT8</accession>
<dbReference type="Pfam" id="PF02780">
    <property type="entry name" value="Transketolase_C"/>
    <property type="match status" value="1"/>
</dbReference>
<evidence type="ECO:0000256" key="1">
    <source>
        <dbReference type="ARBA" id="ARBA00001964"/>
    </source>
</evidence>
<sequence length="352" mass="39107">MKRSIPFSKAINEAIHIAMEKSKSVICFGLGANDPKRIFGTTEGLVEKFGESRVFDMPTSENGMTGVGVGASLNGIRPIMIHQRLDFFLYALDQVVNSAAKWYFMFGLKKSAPITIRLIIGHGWGQGPTHSQNLQSWFAHIPGLKVVMPTSADDAKGLLLSSVFDENPVIFLEHRWLHNVHSEVPEEYYEIPIGKAKIVSEGSDITIVSYSYMTLEATHAAKVLKKYGISCEIVDLRTIRPLDWETVFTSVKKTGKLLALDSSSPFASVASEIVSRVCLDIFDSLKMSPLRITQPDYASPSSFGLTKHYYRGAKEIVMEVCKAFGVNPDDNDLTELEKKPHDVPGDWFKGPF</sequence>
<evidence type="ECO:0000256" key="2">
    <source>
        <dbReference type="ARBA" id="ARBA00023002"/>
    </source>
</evidence>
<comment type="cofactor">
    <cofactor evidence="1">
        <name>thiamine diphosphate</name>
        <dbReference type="ChEBI" id="CHEBI:58937"/>
    </cofactor>
</comment>
<dbReference type="SUPFAM" id="SSF52518">
    <property type="entry name" value="Thiamin diphosphate-binding fold (THDP-binding)"/>
    <property type="match status" value="1"/>
</dbReference>
<dbReference type="Proteomes" id="UP001209737">
    <property type="component" value="Unassembled WGS sequence"/>
</dbReference>
<gene>
    <name evidence="5" type="ORF">ND812_12925</name>
</gene>
<protein>
    <submittedName>
        <fullName evidence="5">Alpha-ketoacid dehydrogenase subunit beta</fullName>
    </submittedName>
</protein>
<evidence type="ECO:0000313" key="5">
    <source>
        <dbReference type="EMBL" id="MCW7462995.1"/>
    </source>
</evidence>
<keyword evidence="3" id="KW-0786">Thiamine pyrophosphate</keyword>
<reference evidence="5 6" key="1">
    <citation type="submission" date="2022-06" db="EMBL/GenBank/DDBJ databases">
        <title>Leptospira isolates from biofilms formed at urban environments.</title>
        <authorList>
            <person name="Ribeiro P.S."/>
            <person name="Sousa T."/>
            <person name="Carvalho N."/>
            <person name="Aburjaile F."/>
            <person name="Neves F."/>
            <person name="Oliveira D."/>
            <person name="Blanco L."/>
            <person name="Lima J."/>
            <person name="Costa F."/>
            <person name="Brenig B."/>
            <person name="Soares S."/>
            <person name="Ramos R."/>
            <person name="Goes-Neto A."/>
            <person name="Matiuzzi M."/>
            <person name="Azevedo V."/>
            <person name="Ristow P."/>
        </authorList>
    </citation>
    <scope>NUCLEOTIDE SEQUENCE [LARGE SCALE GENOMIC DNA]</scope>
    <source>
        <strain evidence="5 6">VSF25</strain>
    </source>
</reference>
<dbReference type="SMART" id="SM00861">
    <property type="entry name" value="Transket_pyr"/>
    <property type="match status" value="1"/>
</dbReference>
<dbReference type="InterPro" id="IPR005475">
    <property type="entry name" value="Transketolase-like_Pyr-bd"/>
</dbReference>
<name>A0ABT3LZT8_9LEPT</name>
<dbReference type="InterPro" id="IPR009014">
    <property type="entry name" value="Transketo_C/PFOR_II"/>
</dbReference>
<keyword evidence="6" id="KW-1185">Reference proteome</keyword>
<dbReference type="PANTHER" id="PTHR43257">
    <property type="entry name" value="PYRUVATE DEHYDROGENASE E1 COMPONENT BETA SUBUNIT"/>
    <property type="match status" value="1"/>
</dbReference>
<dbReference type="InterPro" id="IPR033248">
    <property type="entry name" value="Transketolase_C"/>
</dbReference>
<dbReference type="EMBL" id="JAMQPV010000001">
    <property type="protein sequence ID" value="MCW7462995.1"/>
    <property type="molecule type" value="Genomic_DNA"/>
</dbReference>
<comment type="caution">
    <text evidence="5">The sequence shown here is derived from an EMBL/GenBank/DDBJ whole genome shotgun (WGS) entry which is preliminary data.</text>
</comment>
<dbReference type="Gene3D" id="3.40.50.920">
    <property type="match status" value="1"/>
</dbReference>
<dbReference type="RefSeq" id="WP_265375778.1">
    <property type="nucleotide sequence ID" value="NZ_JAMQPV010000001.1"/>
</dbReference>
<evidence type="ECO:0000256" key="3">
    <source>
        <dbReference type="ARBA" id="ARBA00023052"/>
    </source>
</evidence>
<proteinExistence type="predicted"/>
<evidence type="ECO:0000313" key="6">
    <source>
        <dbReference type="Proteomes" id="UP001209737"/>
    </source>
</evidence>
<dbReference type="SUPFAM" id="SSF52922">
    <property type="entry name" value="TK C-terminal domain-like"/>
    <property type="match status" value="1"/>
</dbReference>
<dbReference type="Pfam" id="PF02779">
    <property type="entry name" value="Transket_pyr"/>
    <property type="match status" value="1"/>
</dbReference>
<dbReference type="CDD" id="cd07036">
    <property type="entry name" value="TPP_PYR_E1-PDHc-beta_like"/>
    <property type="match status" value="1"/>
</dbReference>